<sequence>MSDVLTVESAGGLLAGLLPAYGSVRAVTRFAEGSVTGAYRVDFAAAGTAPVVVKVHGRDDLVSAVREARALRFLTRHGIDVSPRVLAFSRCAELLGDRPCVVSSLRPGRTLTTVDDELTPAQRHDVYRQVGEVLRRLHAVPAPGYGYLAAGDPGHADGAVRAALPDNRTHMARVFDRELRRFRANGADPALVDALAGHVADRAEAFAACPRPAYCHGDVHEPNLLVEPAGDDRCSLTGLIDPLNMHAGDPLTDFVRLDAFSLQGDPTKIAGLLSGYGAHEAATHPGAWPVAWRPRLHLYRIALAVELHNWFTISGQRDELPALDRQLRELVGAGERKG</sequence>
<organism evidence="2">
    <name type="scientific">Streptantibioticus silvisoli</name>
    <dbReference type="NCBI Taxonomy" id="2705255"/>
    <lineage>
        <taxon>Bacteria</taxon>
        <taxon>Bacillati</taxon>
        <taxon>Actinomycetota</taxon>
        <taxon>Actinomycetes</taxon>
        <taxon>Kitasatosporales</taxon>
        <taxon>Streptomycetaceae</taxon>
        <taxon>Streptantibioticus</taxon>
    </lineage>
</organism>
<comment type="caution">
    <text evidence="2">The sequence shown here is derived from an EMBL/GenBank/DDBJ whole genome shotgun (WGS) entry which is preliminary data.</text>
</comment>
<dbReference type="Gene3D" id="3.90.1200.10">
    <property type="match status" value="1"/>
</dbReference>
<dbReference type="RefSeq" id="WP_271313738.1">
    <property type="nucleotide sequence ID" value="NZ_JABXJJ020000017.1"/>
</dbReference>
<dbReference type="AlphaFoldDB" id="A0AA90H483"/>
<dbReference type="PANTHER" id="PTHR21310:SF15">
    <property type="entry name" value="AMINOGLYCOSIDE PHOSPHOTRANSFERASE DOMAIN-CONTAINING PROTEIN"/>
    <property type="match status" value="1"/>
</dbReference>
<dbReference type="Pfam" id="PF01636">
    <property type="entry name" value="APH"/>
    <property type="match status" value="1"/>
</dbReference>
<evidence type="ECO:0000313" key="2">
    <source>
        <dbReference type="EMBL" id="MDI5970688.1"/>
    </source>
</evidence>
<dbReference type="PANTHER" id="PTHR21310">
    <property type="entry name" value="AMINOGLYCOSIDE PHOSPHOTRANSFERASE-RELATED-RELATED"/>
    <property type="match status" value="1"/>
</dbReference>
<name>A0AA90H483_9ACTN</name>
<accession>A0AA90H483</accession>
<reference evidence="2" key="1">
    <citation type="submission" date="2023-05" db="EMBL/GenBank/DDBJ databases">
        <title>Streptantibioticus silvisoli sp. nov., acidotolerant actinomycetes 1 from pine litter.</title>
        <authorList>
            <person name="Swiecimska M."/>
            <person name="Golinska P."/>
            <person name="Sangal V."/>
            <person name="Wachnowicz B."/>
            <person name="Goodfellow M."/>
        </authorList>
    </citation>
    <scope>NUCLEOTIDE SEQUENCE</scope>
    <source>
        <strain evidence="2">SL13</strain>
    </source>
</reference>
<feature type="domain" description="Aminoglycoside phosphotransferase" evidence="1">
    <location>
        <begin position="29"/>
        <end position="281"/>
    </location>
</feature>
<dbReference type="InterPro" id="IPR051678">
    <property type="entry name" value="AGP_Transferase"/>
</dbReference>
<dbReference type="EC" id="2.7.1.-" evidence="2"/>
<proteinExistence type="predicted"/>
<keyword evidence="2" id="KW-0808">Transferase</keyword>
<dbReference type="EMBL" id="JABXJJ020000017">
    <property type="protein sequence ID" value="MDI5970688.1"/>
    <property type="molecule type" value="Genomic_DNA"/>
</dbReference>
<evidence type="ECO:0000259" key="1">
    <source>
        <dbReference type="Pfam" id="PF01636"/>
    </source>
</evidence>
<gene>
    <name evidence="2" type="ORF">POF50_015300</name>
</gene>
<protein>
    <submittedName>
        <fullName evidence="2">Aminoglycoside phosphotransferase family protein</fullName>
        <ecNumber evidence="2">2.7.1.-</ecNumber>
    </submittedName>
</protein>
<dbReference type="GO" id="GO:0016740">
    <property type="term" value="F:transferase activity"/>
    <property type="evidence" value="ECO:0007669"/>
    <property type="project" value="UniProtKB-KW"/>
</dbReference>
<dbReference type="InterPro" id="IPR002575">
    <property type="entry name" value="Aminoglycoside_PTrfase"/>
</dbReference>
<dbReference type="SUPFAM" id="SSF56112">
    <property type="entry name" value="Protein kinase-like (PK-like)"/>
    <property type="match status" value="1"/>
</dbReference>
<dbReference type="InterPro" id="IPR011009">
    <property type="entry name" value="Kinase-like_dom_sf"/>
</dbReference>